<dbReference type="InterPro" id="IPR043555">
    <property type="entry name" value="SRPX-like"/>
</dbReference>
<dbReference type="AlphaFoldDB" id="A0AAY4BY71"/>
<evidence type="ECO:0000256" key="4">
    <source>
        <dbReference type="ARBA" id="ARBA00014594"/>
    </source>
</evidence>
<keyword evidence="7" id="KW-0037">Angiogenesis</keyword>
<dbReference type="InterPro" id="IPR035976">
    <property type="entry name" value="Sushi/SCR/CCP_sf"/>
</dbReference>
<dbReference type="GO" id="GO:0005102">
    <property type="term" value="F:signaling receptor binding"/>
    <property type="evidence" value="ECO:0007669"/>
    <property type="project" value="TreeGrafter"/>
</dbReference>
<accession>A0AAY4BY71</accession>
<feature type="domain" description="Sushi" evidence="18">
    <location>
        <begin position="67"/>
        <end position="117"/>
    </location>
</feature>
<dbReference type="SUPFAM" id="SSF57535">
    <property type="entry name" value="Complement control module/SCR domain"/>
    <property type="match status" value="3"/>
</dbReference>
<organism evidence="19 20">
    <name type="scientific">Denticeps clupeoides</name>
    <name type="common">denticle herring</name>
    <dbReference type="NCBI Taxonomy" id="299321"/>
    <lineage>
        <taxon>Eukaryota</taxon>
        <taxon>Metazoa</taxon>
        <taxon>Chordata</taxon>
        <taxon>Craniata</taxon>
        <taxon>Vertebrata</taxon>
        <taxon>Euteleostomi</taxon>
        <taxon>Actinopterygii</taxon>
        <taxon>Neopterygii</taxon>
        <taxon>Teleostei</taxon>
        <taxon>Clupei</taxon>
        <taxon>Clupeiformes</taxon>
        <taxon>Denticipitoidei</taxon>
        <taxon>Denticipitidae</taxon>
        <taxon>Denticeps</taxon>
    </lineage>
</organism>
<comment type="subcellular location">
    <subcellularLocation>
        <location evidence="1">Cell surface</location>
    </subcellularLocation>
    <subcellularLocation>
        <location evidence="2">Cytoplasm</location>
    </subcellularLocation>
    <subcellularLocation>
        <location evidence="3">Secreted</location>
    </subcellularLocation>
    <subcellularLocation>
        <location evidence="14">Synapse</location>
    </subcellularLocation>
</comment>
<evidence type="ECO:0000259" key="17">
    <source>
        <dbReference type="PROSITE" id="PS50825"/>
    </source>
</evidence>
<dbReference type="SMART" id="SM00032">
    <property type="entry name" value="CCP"/>
    <property type="match status" value="3"/>
</dbReference>
<dbReference type="GO" id="GO:0045202">
    <property type="term" value="C:synapse"/>
    <property type="evidence" value="ECO:0007669"/>
    <property type="project" value="UniProtKB-SubCell"/>
</dbReference>
<dbReference type="Pfam" id="PF00084">
    <property type="entry name" value="Sushi"/>
    <property type="match status" value="3"/>
</dbReference>
<protein>
    <recommendedName>
        <fullName evidence="4">Sushi repeat-containing protein SRPX2</fullName>
    </recommendedName>
</protein>
<dbReference type="Proteomes" id="UP000694580">
    <property type="component" value="Chromosome 18"/>
</dbReference>
<dbReference type="Pfam" id="PF02494">
    <property type="entry name" value="HYR"/>
    <property type="match status" value="1"/>
</dbReference>
<evidence type="ECO:0000313" key="20">
    <source>
        <dbReference type="Proteomes" id="UP000694580"/>
    </source>
</evidence>
<keyword evidence="12" id="KW-0770">Synapse</keyword>
<dbReference type="PROSITE" id="PS50923">
    <property type="entry name" value="SUSHI"/>
    <property type="match status" value="3"/>
</dbReference>
<evidence type="ECO:0000256" key="15">
    <source>
        <dbReference type="PROSITE-ProRule" id="PRU00302"/>
    </source>
</evidence>
<evidence type="ECO:0000256" key="7">
    <source>
        <dbReference type="ARBA" id="ARBA00022657"/>
    </source>
</evidence>
<reference evidence="19 20" key="1">
    <citation type="submission" date="2020-06" db="EMBL/GenBank/DDBJ databases">
        <authorList>
            <consortium name="Wellcome Sanger Institute Data Sharing"/>
        </authorList>
    </citation>
    <scope>NUCLEOTIDE SEQUENCE [LARGE SCALE GENOMIC DNA]</scope>
</reference>
<evidence type="ECO:0000256" key="1">
    <source>
        <dbReference type="ARBA" id="ARBA00004241"/>
    </source>
</evidence>
<evidence type="ECO:0000259" key="18">
    <source>
        <dbReference type="PROSITE" id="PS50923"/>
    </source>
</evidence>
<evidence type="ECO:0000256" key="3">
    <source>
        <dbReference type="ARBA" id="ARBA00004613"/>
    </source>
</evidence>
<evidence type="ECO:0000256" key="11">
    <source>
        <dbReference type="ARBA" id="ARBA00022889"/>
    </source>
</evidence>
<keyword evidence="5" id="KW-0963">Cytoplasm</keyword>
<keyword evidence="20" id="KW-1185">Reference proteome</keyword>
<dbReference type="GeneID" id="114768261"/>
<evidence type="ECO:0000256" key="9">
    <source>
        <dbReference type="ARBA" id="ARBA00022729"/>
    </source>
</evidence>
<dbReference type="InterPro" id="IPR003410">
    <property type="entry name" value="HYR_dom"/>
</dbReference>
<dbReference type="GO" id="GO:0051965">
    <property type="term" value="P:positive regulation of synapse assembly"/>
    <property type="evidence" value="ECO:0007669"/>
    <property type="project" value="TreeGrafter"/>
</dbReference>
<dbReference type="Pfam" id="PF13778">
    <property type="entry name" value="DUF4174"/>
    <property type="match status" value="1"/>
</dbReference>
<evidence type="ECO:0000256" key="13">
    <source>
        <dbReference type="ARBA" id="ARBA00023157"/>
    </source>
</evidence>
<dbReference type="PROSITE" id="PS50825">
    <property type="entry name" value="HYR"/>
    <property type="match status" value="1"/>
</dbReference>
<evidence type="ECO:0000256" key="10">
    <source>
        <dbReference type="ARBA" id="ARBA00022737"/>
    </source>
</evidence>
<dbReference type="RefSeq" id="XP_028816281.1">
    <property type="nucleotide sequence ID" value="XM_028960448.1"/>
</dbReference>
<keyword evidence="13 15" id="KW-1015">Disulfide bond</keyword>
<dbReference type="PANTHER" id="PTHR46343:SF3">
    <property type="entry name" value="SUSHI REPEAT-CONTAINING PROTEIN SRPX2"/>
    <property type="match status" value="1"/>
</dbReference>
<evidence type="ECO:0000256" key="12">
    <source>
        <dbReference type="ARBA" id="ARBA00023018"/>
    </source>
</evidence>
<dbReference type="GO" id="GO:0098609">
    <property type="term" value="P:cell-cell adhesion"/>
    <property type="evidence" value="ECO:0007669"/>
    <property type="project" value="TreeGrafter"/>
</dbReference>
<evidence type="ECO:0000256" key="8">
    <source>
        <dbReference type="ARBA" id="ARBA00022659"/>
    </source>
</evidence>
<dbReference type="GO" id="GO:0001525">
    <property type="term" value="P:angiogenesis"/>
    <property type="evidence" value="ECO:0007669"/>
    <property type="project" value="UniProtKB-KW"/>
</dbReference>
<name>A0AAY4BY71_9TELE</name>
<dbReference type="PANTHER" id="PTHR46343">
    <property type="entry name" value="HYR DOMAIN-CONTAINING PROTEIN"/>
    <property type="match status" value="1"/>
</dbReference>
<evidence type="ECO:0000256" key="6">
    <source>
        <dbReference type="ARBA" id="ARBA00022525"/>
    </source>
</evidence>
<proteinExistence type="predicted"/>
<evidence type="ECO:0000256" key="16">
    <source>
        <dbReference type="SAM" id="SignalP"/>
    </source>
</evidence>
<evidence type="ECO:0000256" key="5">
    <source>
        <dbReference type="ARBA" id="ARBA00022490"/>
    </source>
</evidence>
<feature type="domain" description="Sushi" evidence="18">
    <location>
        <begin position="118"/>
        <end position="176"/>
    </location>
</feature>
<dbReference type="GO" id="GO:0005737">
    <property type="term" value="C:cytoplasm"/>
    <property type="evidence" value="ECO:0007669"/>
    <property type="project" value="UniProtKB-SubCell"/>
</dbReference>
<dbReference type="Gene3D" id="2.10.70.10">
    <property type="entry name" value="Complement Module, domain 1"/>
    <property type="match status" value="3"/>
</dbReference>
<feature type="domain" description="Sushi" evidence="18">
    <location>
        <begin position="259"/>
        <end position="318"/>
    </location>
</feature>
<evidence type="ECO:0000256" key="2">
    <source>
        <dbReference type="ARBA" id="ARBA00004496"/>
    </source>
</evidence>
<keyword evidence="9 16" id="KW-0732">Signal</keyword>
<dbReference type="GO" id="GO:0090050">
    <property type="term" value="P:positive regulation of cell migration involved in sprouting angiogenesis"/>
    <property type="evidence" value="ECO:0007669"/>
    <property type="project" value="TreeGrafter"/>
</dbReference>
<keyword evidence="10" id="KW-0677">Repeat</keyword>
<dbReference type="GO" id="GO:0005576">
    <property type="term" value="C:extracellular region"/>
    <property type="evidence" value="ECO:0007669"/>
    <property type="project" value="UniProtKB-SubCell"/>
</dbReference>
<dbReference type="GeneTree" id="ENSGT00940000159149"/>
<comment type="caution">
    <text evidence="15">Lacks conserved residue(s) required for the propagation of feature annotation.</text>
</comment>
<dbReference type="InterPro" id="IPR000436">
    <property type="entry name" value="Sushi_SCR_CCP_dom"/>
</dbReference>
<gene>
    <name evidence="19" type="primary">SRPX2</name>
</gene>
<keyword evidence="11" id="KW-0130">Cell adhesion</keyword>
<reference evidence="19" key="2">
    <citation type="submission" date="2025-08" db="UniProtKB">
        <authorList>
            <consortium name="Ensembl"/>
        </authorList>
    </citation>
    <scope>IDENTIFICATION</scope>
</reference>
<sequence length="462" mass="52181">MSAKVFMFLLLEAHVFAEIVGLTSEGSGTTYNSHSEVVHEEETYYTPQLDYRKSRWCHTLTLSNGEVSCSSPYGRNLYSSLGSRCELSCDRGYKLLGRPSVQCMASRRWSGTAYCRRVRCHVLPLISHGTYHCPDGTVVDSRCEYMCDPGHQIEGDRLRICQDGGSWSGSEPTCADLEPPKIKCPASKVKVAEPDKLTAKVSWDRPQVSDSAGKSLDLMRVGPESGSVFTEGIHIIRYRVYDQAKNRAACKFSVHIEVKRCPALKPPIHGYLTCSSSKNNYGAVCESHCESGYERQGPATRVCQFNRSWSDEPALCTSMQIKTDVRTAAALLDQFYEKRRLLVVSTPDLGNEYYKLQNIMLQKADCGLDLRHVTVIELLGVQPKEVGRIKGRHLDTQVVEDLRQSLRISTSYFTMVLLDEYGMDRERFVNPASSEELFAHIEDFLLDEDERERLEANREFCD</sequence>
<evidence type="ECO:0000313" key="19">
    <source>
        <dbReference type="Ensembl" id="ENSDCDP00010025865.1"/>
    </source>
</evidence>
<keyword evidence="8 15" id="KW-0768">Sushi</keyword>
<evidence type="ECO:0000256" key="14">
    <source>
        <dbReference type="ARBA" id="ARBA00034103"/>
    </source>
</evidence>
<feature type="signal peptide" evidence="16">
    <location>
        <begin position="1"/>
        <end position="17"/>
    </location>
</feature>
<feature type="disulfide bond" evidence="15">
    <location>
        <begin position="147"/>
        <end position="174"/>
    </location>
</feature>
<keyword evidence="6" id="KW-0964">Secreted</keyword>
<dbReference type="GO" id="GO:0009986">
    <property type="term" value="C:cell surface"/>
    <property type="evidence" value="ECO:0007669"/>
    <property type="project" value="UniProtKB-SubCell"/>
</dbReference>
<feature type="domain" description="HYR" evidence="17">
    <location>
        <begin position="175"/>
        <end position="258"/>
    </location>
</feature>
<dbReference type="CDD" id="cd00033">
    <property type="entry name" value="CCP"/>
    <property type="match status" value="3"/>
</dbReference>
<dbReference type="InterPro" id="IPR025232">
    <property type="entry name" value="DUF4174"/>
</dbReference>
<feature type="disulfide bond" evidence="15">
    <location>
        <begin position="289"/>
        <end position="316"/>
    </location>
</feature>
<reference evidence="19" key="3">
    <citation type="submission" date="2025-09" db="UniProtKB">
        <authorList>
            <consortium name="Ensembl"/>
        </authorList>
    </citation>
    <scope>IDENTIFICATION</scope>
</reference>
<dbReference type="Ensembl" id="ENSDCDT00010031986.1">
    <property type="protein sequence ID" value="ENSDCDP00010025865.1"/>
    <property type="gene ID" value="ENSDCDG00010016368.1"/>
</dbReference>
<feature type="chain" id="PRO_5044260513" description="Sushi repeat-containing protein SRPX2" evidence="16">
    <location>
        <begin position="18"/>
        <end position="462"/>
    </location>
</feature>
<dbReference type="FunFam" id="2.10.70.10:FF:000024">
    <property type="entry name" value="Sushi repeat-containing protein SRPX"/>
    <property type="match status" value="1"/>
</dbReference>